<dbReference type="GO" id="GO:0005700">
    <property type="term" value="C:polytene chromosome"/>
    <property type="evidence" value="ECO:0007669"/>
    <property type="project" value="TreeGrafter"/>
</dbReference>
<dbReference type="Proteomes" id="UP000792457">
    <property type="component" value="Unassembled WGS sequence"/>
</dbReference>
<gene>
    <name evidence="3" type="ORF">J437_LFUL016302</name>
</gene>
<evidence type="ECO:0000313" key="3">
    <source>
        <dbReference type="EMBL" id="KAG8237957.1"/>
    </source>
</evidence>
<dbReference type="GO" id="GO:0043516">
    <property type="term" value="P:regulation of DNA damage response, signal transduction by p53 class mediator"/>
    <property type="evidence" value="ECO:0007669"/>
    <property type="project" value="TreeGrafter"/>
</dbReference>
<dbReference type="InterPro" id="IPR046341">
    <property type="entry name" value="SET_dom_sf"/>
</dbReference>
<dbReference type="GO" id="GO:0042799">
    <property type="term" value="F:histone H4K20 methyltransferase activity"/>
    <property type="evidence" value="ECO:0007669"/>
    <property type="project" value="TreeGrafter"/>
</dbReference>
<keyword evidence="4" id="KW-1185">Reference proteome</keyword>
<comment type="caution">
    <text evidence="3">The sequence shown here is derived from an EMBL/GenBank/DDBJ whole genome shotgun (WGS) entry which is preliminary data.</text>
</comment>
<dbReference type="EMBL" id="KZ309252">
    <property type="protein sequence ID" value="KAG8237957.1"/>
    <property type="molecule type" value="Genomic_DNA"/>
</dbReference>
<feature type="compositionally biased region" description="Polar residues" evidence="1">
    <location>
        <begin position="91"/>
        <end position="102"/>
    </location>
</feature>
<feature type="domain" description="SET" evidence="2">
    <location>
        <begin position="231"/>
        <end position="511"/>
    </location>
</feature>
<evidence type="ECO:0000313" key="4">
    <source>
        <dbReference type="Proteomes" id="UP000792457"/>
    </source>
</evidence>
<reference evidence="3" key="1">
    <citation type="submission" date="2013-04" db="EMBL/GenBank/DDBJ databases">
        <authorList>
            <person name="Qu J."/>
            <person name="Murali S.C."/>
            <person name="Bandaranaike D."/>
            <person name="Bellair M."/>
            <person name="Blankenburg K."/>
            <person name="Chao H."/>
            <person name="Dinh H."/>
            <person name="Doddapaneni H."/>
            <person name="Downs B."/>
            <person name="Dugan-Rocha S."/>
            <person name="Elkadiri S."/>
            <person name="Gnanaolivu R.D."/>
            <person name="Hernandez B."/>
            <person name="Javaid M."/>
            <person name="Jayaseelan J.C."/>
            <person name="Lee S."/>
            <person name="Li M."/>
            <person name="Ming W."/>
            <person name="Munidasa M."/>
            <person name="Muniz J."/>
            <person name="Nguyen L."/>
            <person name="Ongeri F."/>
            <person name="Osuji N."/>
            <person name="Pu L.-L."/>
            <person name="Puazo M."/>
            <person name="Qu C."/>
            <person name="Quiroz J."/>
            <person name="Raj R."/>
            <person name="Weissenberger G."/>
            <person name="Xin Y."/>
            <person name="Zou X."/>
            <person name="Han Y."/>
            <person name="Richards S."/>
            <person name="Worley K."/>
            <person name="Muzny D."/>
            <person name="Gibbs R."/>
        </authorList>
    </citation>
    <scope>NUCLEOTIDE SEQUENCE</scope>
    <source>
        <strain evidence="3">Sampled in the wild</strain>
    </source>
</reference>
<sequence>MVRGRRKVNRRKANLQCIEDNHDESFSDAPKVKDLKIEFQGKLSHASSISKDTRITKYFQQIPLDGRDVKPAEILSSDSFPSSDFRDTENLTEVTSTSNLPEESSKIKMNTPHKIQLPDLRSPLSPATTLSRLRNSGSPKKSNRAKGVRSRRRLNISQNQNQLIQTNNLNYVCCNVPNPKNPSSVPPQPPSENHKLTEYFPVRRSERKPKRTILEERQRDMEEAILSGREEGLEVVCINVQHFVGKGRGIVATRHFCKGEFVVEYAGELISMAEAKDREKKYAQDENTGCYMYYFKHHNQQYWELGQNAKMCKQCLSMTEGLMKTWKQPVAYYYVHGTYPTKALKSLLLEVVTRFQSCGLKVMATVRDQMSSNRAVIESLVKEHHINPSNCDKMGVRMAAQTMSSSVTGAIYAFFIVGDSEDLKSSTVHTAEFIGNVSNLFESFNSAQDSSAYKPLSVDATAESGRLGRLVNHSRNGNLTTKTVVVKSNPHLVLIAKEDIYPSDEILYDYGDRSKESLKHHPWLSL</sequence>
<dbReference type="SMART" id="SM00317">
    <property type="entry name" value="SET"/>
    <property type="match status" value="1"/>
</dbReference>
<feature type="compositionally biased region" description="Basic residues" evidence="1">
    <location>
        <begin position="141"/>
        <end position="154"/>
    </location>
</feature>
<dbReference type="Gene3D" id="2.170.270.10">
    <property type="entry name" value="SET domain"/>
    <property type="match status" value="2"/>
</dbReference>
<dbReference type="GO" id="GO:0006357">
    <property type="term" value="P:regulation of transcription by RNA polymerase II"/>
    <property type="evidence" value="ECO:0007669"/>
    <property type="project" value="TreeGrafter"/>
</dbReference>
<reference evidence="3" key="2">
    <citation type="submission" date="2017-10" db="EMBL/GenBank/DDBJ databases">
        <title>Ladona fulva Genome sequencing and assembly.</title>
        <authorList>
            <person name="Murali S."/>
            <person name="Richards S."/>
            <person name="Bandaranaike D."/>
            <person name="Bellair M."/>
            <person name="Blankenburg K."/>
            <person name="Chao H."/>
            <person name="Dinh H."/>
            <person name="Doddapaneni H."/>
            <person name="Dugan-Rocha S."/>
            <person name="Elkadiri S."/>
            <person name="Gnanaolivu R."/>
            <person name="Hernandez B."/>
            <person name="Skinner E."/>
            <person name="Javaid M."/>
            <person name="Lee S."/>
            <person name="Li M."/>
            <person name="Ming W."/>
            <person name="Munidasa M."/>
            <person name="Muniz J."/>
            <person name="Nguyen L."/>
            <person name="Hughes D."/>
            <person name="Osuji N."/>
            <person name="Pu L.-L."/>
            <person name="Puazo M."/>
            <person name="Qu C."/>
            <person name="Quiroz J."/>
            <person name="Raj R."/>
            <person name="Weissenberger G."/>
            <person name="Xin Y."/>
            <person name="Zou X."/>
            <person name="Han Y."/>
            <person name="Worley K."/>
            <person name="Muzny D."/>
            <person name="Gibbs R."/>
        </authorList>
    </citation>
    <scope>NUCLEOTIDE SEQUENCE</scope>
    <source>
        <strain evidence="3">Sampled in the wild</strain>
    </source>
</reference>
<dbReference type="OrthoDB" id="5560686at2759"/>
<dbReference type="SUPFAM" id="SSF82199">
    <property type="entry name" value="SET domain"/>
    <property type="match status" value="1"/>
</dbReference>
<proteinExistence type="predicted"/>
<protein>
    <recommendedName>
        <fullName evidence="2">SET domain-containing protein</fullName>
    </recommendedName>
</protein>
<organism evidence="3 4">
    <name type="scientific">Ladona fulva</name>
    <name type="common">Scarce chaser dragonfly</name>
    <name type="synonym">Libellula fulva</name>
    <dbReference type="NCBI Taxonomy" id="123851"/>
    <lineage>
        <taxon>Eukaryota</taxon>
        <taxon>Metazoa</taxon>
        <taxon>Ecdysozoa</taxon>
        <taxon>Arthropoda</taxon>
        <taxon>Hexapoda</taxon>
        <taxon>Insecta</taxon>
        <taxon>Pterygota</taxon>
        <taxon>Palaeoptera</taxon>
        <taxon>Odonata</taxon>
        <taxon>Epiprocta</taxon>
        <taxon>Anisoptera</taxon>
        <taxon>Libelluloidea</taxon>
        <taxon>Libellulidae</taxon>
        <taxon>Ladona</taxon>
    </lineage>
</organism>
<feature type="compositionally biased region" description="Polar residues" evidence="1">
    <location>
        <begin position="125"/>
        <end position="140"/>
    </location>
</feature>
<dbReference type="PANTHER" id="PTHR46167:SF1">
    <property type="entry name" value="N-LYSINE METHYLTRANSFERASE KMT5A"/>
    <property type="match status" value="1"/>
</dbReference>
<dbReference type="PANTHER" id="PTHR46167">
    <property type="entry name" value="N-LYSINE METHYLTRANSFERASE KMT5A"/>
    <property type="match status" value="1"/>
</dbReference>
<evidence type="ECO:0000259" key="2">
    <source>
        <dbReference type="PROSITE" id="PS50280"/>
    </source>
</evidence>
<dbReference type="Pfam" id="PF00856">
    <property type="entry name" value="SET"/>
    <property type="match status" value="1"/>
</dbReference>
<dbReference type="GO" id="GO:0005634">
    <property type="term" value="C:nucleus"/>
    <property type="evidence" value="ECO:0007669"/>
    <property type="project" value="TreeGrafter"/>
</dbReference>
<evidence type="ECO:0000256" key="1">
    <source>
        <dbReference type="SAM" id="MobiDB-lite"/>
    </source>
</evidence>
<name>A0A8K0KNM5_LADFU</name>
<dbReference type="InterPro" id="IPR051760">
    <property type="entry name" value="KMT5A"/>
</dbReference>
<dbReference type="AlphaFoldDB" id="A0A8K0KNM5"/>
<feature type="region of interest" description="Disordered" evidence="1">
    <location>
        <begin position="75"/>
        <end position="161"/>
    </location>
</feature>
<dbReference type="InterPro" id="IPR001214">
    <property type="entry name" value="SET_dom"/>
</dbReference>
<dbReference type="PROSITE" id="PS50280">
    <property type="entry name" value="SET"/>
    <property type="match status" value="1"/>
</dbReference>
<accession>A0A8K0KNM5</accession>